<evidence type="ECO:0000256" key="5">
    <source>
        <dbReference type="ARBA" id="ARBA00023136"/>
    </source>
</evidence>
<dbReference type="Proteomes" id="UP000009328">
    <property type="component" value="Unassembled WGS sequence"/>
</dbReference>
<feature type="transmembrane region" description="Helical" evidence="6">
    <location>
        <begin position="343"/>
        <end position="364"/>
    </location>
</feature>
<feature type="transmembrane region" description="Helical" evidence="6">
    <location>
        <begin position="370"/>
        <end position="390"/>
    </location>
</feature>
<sequence length="493" mass="55633">MQVSTVLEVSVRPSIPEDADLAMDYIDENSSLYTTMTTDVIKKVDRSIIPIVSCLMSVKMMEKSITSYGSILGLREDLRMTQETYTWVSSIFYFGYLIFEFPISLIIQKALSKSLSTSVLVWGVLLLCHASCQTSNGFLTCRFFIGMFESAMSPAYTLITSQWWKREEQFTRCSMWFGFQGFGTILQAGVAYVLLIHDSQLALASWRLLYIMTGILTMIFGFLSAFYIPENPLKAHFFNAIEKMDFIQRLRSNHQGVGNKTFKQSQLFEAFTDTVSYIMFAHGIFYSIGSSSFSNFGSMILMNDFGYSSKASILLGMVGGALDISLPTIVAYMNEKLFTGKKLIICSLASTITLIGMIVFKYANDRILRLFGYFSFYVSTIVISGVISNIASNVAGHTKKIIVSALFHMGTAVGSIIGPQFFKNNDYEQAKTALLITSIIGTFDILMLITIYTYRNSEREKLRISYGPKYIAPEFIELFDLTDMENPEFRYLL</sequence>
<dbReference type="HOGENOM" id="CLU_001265_0_5_1"/>
<dbReference type="EMBL" id="CAIF01000008">
    <property type="protein sequence ID" value="CCH40976.1"/>
    <property type="molecule type" value="Genomic_DNA"/>
</dbReference>
<dbReference type="PANTHER" id="PTHR43791">
    <property type="entry name" value="PERMEASE-RELATED"/>
    <property type="match status" value="1"/>
</dbReference>
<accession>K0KDH4</accession>
<feature type="transmembrane region" description="Helical" evidence="6">
    <location>
        <begin position="119"/>
        <end position="145"/>
    </location>
</feature>
<dbReference type="AlphaFoldDB" id="K0KDH4"/>
<keyword evidence="2" id="KW-0813">Transport</keyword>
<evidence type="ECO:0000256" key="3">
    <source>
        <dbReference type="ARBA" id="ARBA00022692"/>
    </source>
</evidence>
<evidence type="ECO:0000313" key="7">
    <source>
        <dbReference type="EMBL" id="CCH40976.1"/>
    </source>
</evidence>
<feature type="transmembrane region" description="Helical" evidence="6">
    <location>
        <begin position="175"/>
        <end position="196"/>
    </location>
</feature>
<evidence type="ECO:0000256" key="4">
    <source>
        <dbReference type="ARBA" id="ARBA00022989"/>
    </source>
</evidence>
<dbReference type="InParanoid" id="K0KDH4"/>
<feature type="transmembrane region" description="Helical" evidence="6">
    <location>
        <begin position="434"/>
        <end position="454"/>
    </location>
</feature>
<dbReference type="Gene3D" id="1.20.1250.20">
    <property type="entry name" value="MFS general substrate transporter like domains"/>
    <property type="match status" value="2"/>
</dbReference>
<evidence type="ECO:0000313" key="8">
    <source>
        <dbReference type="Proteomes" id="UP000009328"/>
    </source>
</evidence>
<keyword evidence="4 6" id="KW-1133">Transmembrane helix</keyword>
<feature type="transmembrane region" description="Helical" evidence="6">
    <location>
        <begin position="402"/>
        <end position="422"/>
    </location>
</feature>
<comment type="subcellular location">
    <subcellularLocation>
        <location evidence="1">Membrane</location>
        <topology evidence="1">Multi-pass membrane protein</topology>
    </subcellularLocation>
</comment>
<dbReference type="Pfam" id="PF07690">
    <property type="entry name" value="MFS_1"/>
    <property type="match status" value="1"/>
</dbReference>
<dbReference type="InterPro" id="IPR036259">
    <property type="entry name" value="MFS_trans_sf"/>
</dbReference>
<reference evidence="7 8" key="1">
    <citation type="journal article" date="2012" name="Eukaryot. Cell">
        <title>Draft genome sequence of Wickerhamomyces ciferrii NRRL Y-1031 F-60-10.</title>
        <authorList>
            <person name="Schneider J."/>
            <person name="Andrea H."/>
            <person name="Blom J."/>
            <person name="Jaenicke S."/>
            <person name="Ruckert C."/>
            <person name="Schorsch C."/>
            <person name="Szczepanowski R."/>
            <person name="Farwick M."/>
            <person name="Goesmann A."/>
            <person name="Puhler A."/>
            <person name="Schaffer S."/>
            <person name="Tauch A."/>
            <person name="Kohler T."/>
            <person name="Brinkrolf K."/>
        </authorList>
    </citation>
    <scope>NUCLEOTIDE SEQUENCE [LARGE SCALE GENOMIC DNA]</scope>
    <source>
        <strain evidence="8">ATCC 14091 / BCRC 22168 / CBS 111 / JCM 3599 / NBRC 0793 / NRRL Y-1031 F-60-10</strain>
    </source>
</reference>
<organism evidence="7 8">
    <name type="scientific">Wickerhamomyces ciferrii (strain ATCC 14091 / BCRC 22168 / CBS 111 / JCM 3599 / NBRC 0793 / NRRL Y-1031 F-60-10)</name>
    <name type="common">Yeast</name>
    <name type="synonym">Pichia ciferrii</name>
    <dbReference type="NCBI Taxonomy" id="1206466"/>
    <lineage>
        <taxon>Eukaryota</taxon>
        <taxon>Fungi</taxon>
        <taxon>Dikarya</taxon>
        <taxon>Ascomycota</taxon>
        <taxon>Saccharomycotina</taxon>
        <taxon>Saccharomycetes</taxon>
        <taxon>Phaffomycetales</taxon>
        <taxon>Wickerhamomycetaceae</taxon>
        <taxon>Wickerhamomyces</taxon>
    </lineage>
</organism>
<name>K0KDH4_WICCF</name>
<dbReference type="GO" id="GO:0016020">
    <property type="term" value="C:membrane"/>
    <property type="evidence" value="ECO:0007669"/>
    <property type="project" value="UniProtKB-SubCell"/>
</dbReference>
<evidence type="ECO:0000256" key="1">
    <source>
        <dbReference type="ARBA" id="ARBA00004141"/>
    </source>
</evidence>
<keyword evidence="5 6" id="KW-0472">Membrane</keyword>
<evidence type="ECO:0000256" key="6">
    <source>
        <dbReference type="SAM" id="Phobius"/>
    </source>
</evidence>
<gene>
    <name evidence="7" type="ORF">BN7_510</name>
</gene>
<keyword evidence="3 6" id="KW-0812">Transmembrane</keyword>
<protein>
    <submittedName>
        <fullName evidence="7">Membrane protein</fullName>
    </submittedName>
</protein>
<dbReference type="InterPro" id="IPR011701">
    <property type="entry name" value="MFS"/>
</dbReference>
<dbReference type="GO" id="GO:0022857">
    <property type="term" value="F:transmembrane transporter activity"/>
    <property type="evidence" value="ECO:0007669"/>
    <property type="project" value="InterPro"/>
</dbReference>
<keyword evidence="8" id="KW-1185">Reference proteome</keyword>
<feature type="transmembrane region" description="Helical" evidence="6">
    <location>
        <begin position="208"/>
        <end position="228"/>
    </location>
</feature>
<dbReference type="eggNOG" id="KOG2533">
    <property type="taxonomic scope" value="Eukaryota"/>
</dbReference>
<dbReference type="PANTHER" id="PTHR43791:SF1">
    <property type="entry name" value="ALLANTOATE PERMEASE"/>
    <property type="match status" value="1"/>
</dbReference>
<proteinExistence type="predicted"/>
<comment type="caution">
    <text evidence="7">The sequence shown here is derived from an EMBL/GenBank/DDBJ whole genome shotgun (WGS) entry which is preliminary data.</text>
</comment>
<evidence type="ECO:0000256" key="2">
    <source>
        <dbReference type="ARBA" id="ARBA00022448"/>
    </source>
</evidence>
<dbReference type="SUPFAM" id="SSF103473">
    <property type="entry name" value="MFS general substrate transporter"/>
    <property type="match status" value="1"/>
</dbReference>
<feature type="transmembrane region" description="Helical" evidence="6">
    <location>
        <begin position="311"/>
        <end position="331"/>
    </location>
</feature>
<feature type="transmembrane region" description="Helical" evidence="6">
    <location>
        <begin position="85"/>
        <end position="107"/>
    </location>
</feature>
<dbReference type="STRING" id="1206466.K0KDH4"/>